<evidence type="ECO:0000256" key="2">
    <source>
        <dbReference type="ARBA" id="ARBA00007528"/>
    </source>
</evidence>
<dbReference type="AlphaFoldDB" id="W2S2A3"/>
<dbReference type="SUPFAM" id="SSF51445">
    <property type="entry name" value="(Trans)glycosidases"/>
    <property type="match status" value="1"/>
</dbReference>
<dbReference type="HOGENOM" id="CLU_021855_1_2_1"/>
<name>W2S2A3_CYPE1</name>
<comment type="function">
    <text evidence="6">Splits internally a 1,3-beta-glucan molecule and transfers the newly generated reducing end (the donor) to the non-reducing end of another 1,3-beta-glucan molecule (the acceptor) forming a 1,3-beta linkage, resulting in the elongation of 1,3-beta-glucan chains in the cell wall.</text>
</comment>
<dbReference type="EMBL" id="KB822719">
    <property type="protein sequence ID" value="ETN42089.1"/>
    <property type="molecule type" value="Genomic_DNA"/>
</dbReference>
<keyword evidence="6" id="KW-0808">Transferase</keyword>
<dbReference type="InterPro" id="IPR017853">
    <property type="entry name" value="GH"/>
</dbReference>
<evidence type="ECO:0000256" key="1">
    <source>
        <dbReference type="ARBA" id="ARBA00004609"/>
    </source>
</evidence>
<keyword evidence="9" id="KW-1185">Reference proteome</keyword>
<dbReference type="STRING" id="1220924.W2S2A3"/>
<comment type="similarity">
    <text evidence="2 6">Belongs to the glycosyl hydrolase 72 family.</text>
</comment>
<keyword evidence="3 6" id="KW-0732">Signal</keyword>
<dbReference type="InParanoid" id="W2S2A3"/>
<proteinExistence type="inferred from homology"/>
<keyword evidence="6" id="KW-0336">GPI-anchor</keyword>
<gene>
    <name evidence="8" type="ORF">HMPREF1541_04028</name>
</gene>
<dbReference type="Pfam" id="PF03198">
    <property type="entry name" value="Glyco_hydro_72"/>
    <property type="match status" value="1"/>
</dbReference>
<keyword evidence="5 6" id="KW-0449">Lipoprotein</keyword>
<comment type="subcellular location">
    <subcellularLocation>
        <location evidence="1 6">Cell membrane</location>
        <topology evidence="1 6">Lipid-anchor</topology>
        <topology evidence="1 6">GPI-anchor</topology>
    </subcellularLocation>
</comment>
<evidence type="ECO:0000313" key="9">
    <source>
        <dbReference type="Proteomes" id="UP000030752"/>
    </source>
</evidence>
<keyword evidence="6" id="KW-0472">Membrane</keyword>
<organism evidence="8 9">
    <name type="scientific">Cyphellophora europaea (strain CBS 101466)</name>
    <name type="common">Phialophora europaea</name>
    <dbReference type="NCBI Taxonomy" id="1220924"/>
    <lineage>
        <taxon>Eukaryota</taxon>
        <taxon>Fungi</taxon>
        <taxon>Dikarya</taxon>
        <taxon>Ascomycota</taxon>
        <taxon>Pezizomycotina</taxon>
        <taxon>Eurotiomycetes</taxon>
        <taxon>Chaetothyriomycetidae</taxon>
        <taxon>Chaetothyriales</taxon>
        <taxon>Cyphellophoraceae</taxon>
        <taxon>Cyphellophora</taxon>
    </lineage>
</organism>
<dbReference type="GO" id="GO:0009277">
    <property type="term" value="C:fungal-type cell wall"/>
    <property type="evidence" value="ECO:0007669"/>
    <property type="project" value="EnsemblFungi"/>
</dbReference>
<feature type="chain" id="PRO_5005149956" description="1,3-beta-glucanosyltransferase" evidence="6">
    <location>
        <begin position="21"/>
        <end position="491"/>
    </location>
</feature>
<evidence type="ECO:0000256" key="5">
    <source>
        <dbReference type="ARBA" id="ARBA00023288"/>
    </source>
</evidence>
<dbReference type="GeneID" id="19971367"/>
<dbReference type="PANTHER" id="PTHR31468">
    <property type="entry name" value="1,3-BETA-GLUCANOSYLTRANSFERASE GAS1"/>
    <property type="match status" value="1"/>
</dbReference>
<accession>W2S2A3</accession>
<dbReference type="GO" id="GO:0031505">
    <property type="term" value="P:fungal-type cell wall organization"/>
    <property type="evidence" value="ECO:0007669"/>
    <property type="project" value="TreeGrafter"/>
</dbReference>
<dbReference type="Gene3D" id="3.20.20.80">
    <property type="entry name" value="Glycosidases"/>
    <property type="match status" value="1"/>
</dbReference>
<reference evidence="8 9" key="1">
    <citation type="submission" date="2013-03" db="EMBL/GenBank/DDBJ databases">
        <title>The Genome Sequence of Phialophora europaea CBS 101466.</title>
        <authorList>
            <consortium name="The Broad Institute Genomics Platform"/>
            <person name="Cuomo C."/>
            <person name="de Hoog S."/>
            <person name="Gorbushina A."/>
            <person name="Walker B."/>
            <person name="Young S.K."/>
            <person name="Zeng Q."/>
            <person name="Gargeya S."/>
            <person name="Fitzgerald M."/>
            <person name="Haas B."/>
            <person name="Abouelleil A."/>
            <person name="Allen A.W."/>
            <person name="Alvarado L."/>
            <person name="Arachchi H.M."/>
            <person name="Berlin A.M."/>
            <person name="Chapman S.B."/>
            <person name="Gainer-Dewar J."/>
            <person name="Goldberg J."/>
            <person name="Griggs A."/>
            <person name="Gujja S."/>
            <person name="Hansen M."/>
            <person name="Howarth C."/>
            <person name="Imamovic A."/>
            <person name="Ireland A."/>
            <person name="Larimer J."/>
            <person name="McCowan C."/>
            <person name="Murphy C."/>
            <person name="Pearson M."/>
            <person name="Poon T.W."/>
            <person name="Priest M."/>
            <person name="Roberts A."/>
            <person name="Saif S."/>
            <person name="Shea T."/>
            <person name="Sisk P."/>
            <person name="Sykes S."/>
            <person name="Wortman J."/>
            <person name="Nusbaum C."/>
            <person name="Birren B."/>
        </authorList>
    </citation>
    <scope>NUCLEOTIDE SEQUENCE [LARGE SCALE GENOMIC DNA]</scope>
    <source>
        <strain evidence="8 9">CBS 101466</strain>
    </source>
</reference>
<dbReference type="PANTHER" id="PTHR31468:SF4">
    <property type="entry name" value="1,3-BETA-GLUCANOSYLTRANSFERASE GAS3-RELATED"/>
    <property type="match status" value="1"/>
</dbReference>
<dbReference type="GO" id="GO:0005886">
    <property type="term" value="C:plasma membrane"/>
    <property type="evidence" value="ECO:0007669"/>
    <property type="project" value="UniProtKB-SubCell"/>
</dbReference>
<protein>
    <recommendedName>
        <fullName evidence="6">1,3-beta-glucanosyltransferase</fullName>
        <ecNumber evidence="6">2.4.1.-</ecNumber>
    </recommendedName>
</protein>
<dbReference type="Proteomes" id="UP000030752">
    <property type="component" value="Unassembled WGS sequence"/>
</dbReference>
<evidence type="ECO:0000256" key="3">
    <source>
        <dbReference type="ARBA" id="ARBA00022729"/>
    </source>
</evidence>
<dbReference type="GO" id="GO:0042124">
    <property type="term" value="F:1,3-beta-glucanosyltransferase activity"/>
    <property type="evidence" value="ECO:0007669"/>
    <property type="project" value="TreeGrafter"/>
</dbReference>
<dbReference type="InterPro" id="IPR004886">
    <property type="entry name" value="Glucanosyltransferase"/>
</dbReference>
<sequence>MVRIGAAVAALSALITSTVAVTPMVVRGADFVNSVDGTRFQIIGVAYQPGGSGGYNGDGNDALTDAEVCQRDAVILQRLGMNAIRVYNLDPDADHTECASIFNAAGIYMIIDVNSPLPNESLNRVAPWESYNEGYLERVFKTVSAFMNFPNTLAFFSGNEVINEDSHPMAPAYIRAVTRDIKEYLAEHSDREVPVGYSAADVRPLLAGTYNYMACNLANDTASKIDFFGLNSYAWCGDSNMEDAEYDVLVEQFGNTTIPIFMSEYGCNLVAPRPFTEVGALYGTEMTGVFSGGVVYEYSQEPNNYGLVEIDDSGDVELFEDYDLLQEQLNQLDLATLTATNRTAMERTAPECSLDLLMGANFTESFAVPEQLSEIADLIRNGVDGEWPTGVTEITETAVGHRVTGSNGNEVSDLALNILAEDESNLPGGEPISTGERVDIGEGDNGVGGSSGNSSSGSGSSSGEEDAAVRLGGAQLTFLTMGALGLGMFML</sequence>
<dbReference type="VEuPathDB" id="FungiDB:HMPREF1541_04028"/>
<keyword evidence="4" id="KW-0325">Glycoprotein</keyword>
<evidence type="ECO:0000313" key="8">
    <source>
        <dbReference type="EMBL" id="ETN42089.1"/>
    </source>
</evidence>
<evidence type="ECO:0000256" key="4">
    <source>
        <dbReference type="ARBA" id="ARBA00023180"/>
    </source>
</evidence>
<feature type="region of interest" description="Disordered" evidence="7">
    <location>
        <begin position="422"/>
        <end position="466"/>
    </location>
</feature>
<dbReference type="RefSeq" id="XP_008716598.1">
    <property type="nucleotide sequence ID" value="XM_008718376.1"/>
</dbReference>
<dbReference type="OrthoDB" id="421038at2759"/>
<dbReference type="EC" id="2.4.1.-" evidence="6"/>
<evidence type="ECO:0000256" key="6">
    <source>
        <dbReference type="RuleBase" id="RU361209"/>
    </source>
</evidence>
<evidence type="ECO:0000256" key="7">
    <source>
        <dbReference type="SAM" id="MobiDB-lite"/>
    </source>
</evidence>
<feature type="signal peptide" evidence="6">
    <location>
        <begin position="1"/>
        <end position="20"/>
    </location>
</feature>
<dbReference type="FunCoup" id="W2S2A3">
    <property type="interactions" value="58"/>
</dbReference>
<dbReference type="eggNOG" id="ENOG502QRZZ">
    <property type="taxonomic scope" value="Eukaryota"/>
</dbReference>
<dbReference type="GO" id="GO:0071970">
    <property type="term" value="P:fungal-type cell wall (1-&gt;3)-beta-D-glucan biosynthetic process"/>
    <property type="evidence" value="ECO:0007669"/>
    <property type="project" value="TreeGrafter"/>
</dbReference>
<dbReference type="GO" id="GO:0098552">
    <property type="term" value="C:side of membrane"/>
    <property type="evidence" value="ECO:0007669"/>
    <property type="project" value="UniProtKB-KW"/>
</dbReference>
<feature type="compositionally biased region" description="Low complexity" evidence="7">
    <location>
        <begin position="452"/>
        <end position="462"/>
    </location>
</feature>